<reference evidence="3 4" key="1">
    <citation type="journal article" date="2013" name="Mar. Genomics">
        <title>Expression of sulfatases in Rhodopirellula baltica and the diversity of sulfatases in the genus Rhodopirellula.</title>
        <authorList>
            <person name="Wegner C.E."/>
            <person name="Richter-Heitmann T."/>
            <person name="Klindworth A."/>
            <person name="Klockow C."/>
            <person name="Richter M."/>
            <person name="Achstetter T."/>
            <person name="Glockner F.O."/>
            <person name="Harder J."/>
        </authorList>
    </citation>
    <scope>NUCLEOTIDE SEQUENCE [LARGE SCALE GENOMIC DNA]</scope>
    <source>
        <strain evidence="3 4">SM41</strain>
    </source>
</reference>
<gene>
    <name evidence="3" type="ORF">RSSM_06449</name>
</gene>
<name>M5TSH1_9BACT</name>
<feature type="compositionally biased region" description="Polar residues" evidence="1">
    <location>
        <begin position="1"/>
        <end position="16"/>
    </location>
</feature>
<dbReference type="PATRIC" id="fig|1263870.3.peg.6832"/>
<feature type="compositionally biased region" description="Basic and acidic residues" evidence="1">
    <location>
        <begin position="26"/>
        <end position="36"/>
    </location>
</feature>
<sequence length="214" mass="22998">MIGTCSSPPEQTTSLERTAKTCVPRKAPETTDDENRSTMNAPTPIPSVERSGVKRHRIPQRGLGRTRSVRRRGQRGGDLLGIKRAATATAEVAICLPVLMTLTLATIDLCSVFFLKETVSIAAYEGARRGVNRGGTNAAAIARVREVLTERGVQFGGDAVSFEDATYDDAETLEHVTLVVTVPAAGNLAAPAGLYGDLQLTARVTMRKEFENQE</sequence>
<organism evidence="3 4">
    <name type="scientific">Rhodopirellula sallentina SM41</name>
    <dbReference type="NCBI Taxonomy" id="1263870"/>
    <lineage>
        <taxon>Bacteria</taxon>
        <taxon>Pseudomonadati</taxon>
        <taxon>Planctomycetota</taxon>
        <taxon>Planctomycetia</taxon>
        <taxon>Pirellulales</taxon>
        <taxon>Pirellulaceae</taxon>
        <taxon>Rhodopirellula</taxon>
    </lineage>
</organism>
<evidence type="ECO:0000313" key="4">
    <source>
        <dbReference type="Proteomes" id="UP000011885"/>
    </source>
</evidence>
<dbReference type="InterPro" id="IPR012495">
    <property type="entry name" value="TadE-like_dom"/>
</dbReference>
<dbReference type="Proteomes" id="UP000011885">
    <property type="component" value="Unassembled WGS sequence"/>
</dbReference>
<evidence type="ECO:0000313" key="3">
    <source>
        <dbReference type="EMBL" id="EMI52105.1"/>
    </source>
</evidence>
<keyword evidence="4" id="KW-1185">Reference proteome</keyword>
<feature type="region of interest" description="Disordered" evidence="1">
    <location>
        <begin position="1"/>
        <end position="74"/>
    </location>
</feature>
<feature type="domain" description="TadE-like" evidence="2">
    <location>
        <begin position="87"/>
        <end position="128"/>
    </location>
</feature>
<dbReference type="EMBL" id="ANOH01000448">
    <property type="protein sequence ID" value="EMI52105.1"/>
    <property type="molecule type" value="Genomic_DNA"/>
</dbReference>
<dbReference type="Pfam" id="PF07811">
    <property type="entry name" value="TadE"/>
    <property type="match status" value="1"/>
</dbReference>
<proteinExistence type="predicted"/>
<comment type="caution">
    <text evidence="3">The sequence shown here is derived from an EMBL/GenBank/DDBJ whole genome shotgun (WGS) entry which is preliminary data.</text>
</comment>
<protein>
    <submittedName>
        <fullName evidence="3">Transporter</fullName>
    </submittedName>
</protein>
<evidence type="ECO:0000259" key="2">
    <source>
        <dbReference type="Pfam" id="PF07811"/>
    </source>
</evidence>
<evidence type="ECO:0000256" key="1">
    <source>
        <dbReference type="SAM" id="MobiDB-lite"/>
    </source>
</evidence>
<dbReference type="AlphaFoldDB" id="M5TSH1"/>
<accession>M5TSH1</accession>